<keyword evidence="3" id="KW-0408">Iron</keyword>
<keyword evidence="2" id="KW-0479">Metal-binding</keyword>
<evidence type="ECO:0000256" key="2">
    <source>
        <dbReference type="ARBA" id="ARBA00022723"/>
    </source>
</evidence>
<accession>Q4PJG0</accession>
<dbReference type="PANTHER" id="PTHR43687">
    <property type="entry name" value="ADENYLYLSULFATE REDUCTASE, BETA SUBUNIT"/>
    <property type="match status" value="1"/>
</dbReference>
<sequence>MKLSRHEVLVCDCGSTMNIDGAKLGKACGASDGCTVATSLCRDQIDRYEAALDAAGDTSLIVACTQETSVFSSVAEDLGKPIPDFVNIREFAGWSADSGTMPKTAALLRMATEPERPARSMAMVSNGRCLIYADGARGAGVDAALQLATSLKDGLGVTVMITNAGDDIMAGGDCGMLTRGTIRTASGHFTAFNLVIDGFASAQPSSRSFVTFDDPQDEVESGCDLIIDITGGTPLFTGWEKRDGYLRADAEDSLRLKALAVEASEMIGEFEQPIYVAYDADLCAHSRNSLSGCSRCLDVCPAGAISVAGDTVEIDPAICGGCGYCGAVCPSGAAQTMVPAADMFGQQMATLLDHYLEAGGKTPRLLLADDSHGVQVIEMMARFGPGLPADMLPMTMHSVGRVGHDLLATAVAQGYEQIVIITNPAKADETAQIGAQVTLARALMEGVGGDDDARFVVIDEADPDKVASLIRDARPKTSPKPAPFSPIGSPRGITRLAMRGLAGAQKVGDTAIPLPEGAPYGRVDIDTDNCTICLSCVSACPAGALQDNPDAPQLLFREDACLQCGICMATCPEKVITLVPQFNLADSAMNAELVIEDTPFHCTGCNKPFGSTRSIERVIAKLEGHSMFTGGKQLDVLKMCEDCRVGAMFNEDDRMLDVGERRKPRTTDDYLN</sequence>
<dbReference type="InterPro" id="IPR050572">
    <property type="entry name" value="Fe-S_Ferredoxin"/>
</dbReference>
<dbReference type="PROSITE" id="PS51379">
    <property type="entry name" value="4FE4S_FER_2"/>
    <property type="match status" value="3"/>
</dbReference>
<dbReference type="InterPro" id="IPR017900">
    <property type="entry name" value="4Fe4S_Fe_S_CS"/>
</dbReference>
<protein>
    <submittedName>
        <fullName evidence="6">Predicted iron-sulfur cluster-binding protein</fullName>
    </submittedName>
</protein>
<dbReference type="AlphaFoldDB" id="Q4PJG0"/>
<dbReference type="SUPFAM" id="SSF54862">
    <property type="entry name" value="4Fe-4S ferredoxins"/>
    <property type="match status" value="2"/>
</dbReference>
<evidence type="ECO:0000256" key="1">
    <source>
        <dbReference type="ARBA" id="ARBA00022485"/>
    </source>
</evidence>
<dbReference type="Pfam" id="PF12838">
    <property type="entry name" value="Fer4_7"/>
    <property type="match status" value="1"/>
</dbReference>
<evidence type="ECO:0000256" key="3">
    <source>
        <dbReference type="ARBA" id="ARBA00023004"/>
    </source>
</evidence>
<dbReference type="GO" id="GO:0046872">
    <property type="term" value="F:metal ion binding"/>
    <property type="evidence" value="ECO:0007669"/>
    <property type="project" value="UniProtKB-KW"/>
</dbReference>
<dbReference type="Pfam" id="PF13187">
    <property type="entry name" value="Fer4_9"/>
    <property type="match status" value="1"/>
</dbReference>
<evidence type="ECO:0000256" key="4">
    <source>
        <dbReference type="ARBA" id="ARBA00023014"/>
    </source>
</evidence>
<dbReference type="GO" id="GO:0051539">
    <property type="term" value="F:4 iron, 4 sulfur cluster binding"/>
    <property type="evidence" value="ECO:0007669"/>
    <property type="project" value="UniProtKB-KW"/>
</dbReference>
<feature type="domain" description="4Fe-4S ferredoxin-type" evidence="5">
    <location>
        <begin position="310"/>
        <end position="340"/>
    </location>
</feature>
<dbReference type="InterPro" id="IPR017896">
    <property type="entry name" value="4Fe4S_Fe-S-bd"/>
</dbReference>
<evidence type="ECO:0000313" key="6">
    <source>
        <dbReference type="EMBL" id="AAY82817.1"/>
    </source>
</evidence>
<dbReference type="PROSITE" id="PS00198">
    <property type="entry name" value="4FE4S_FER_1"/>
    <property type="match status" value="3"/>
</dbReference>
<evidence type="ECO:0000259" key="5">
    <source>
        <dbReference type="PROSITE" id="PS51379"/>
    </source>
</evidence>
<proteinExistence type="predicted"/>
<reference evidence="6" key="1">
    <citation type="journal article" date="2005" name="PLoS Biol.">
        <title>New insights into metabolic properties of marine bacteria encoding proteorhodopsins.</title>
        <authorList>
            <person name="Sabehi G."/>
            <person name="Loy A."/>
            <person name="Jung K.H."/>
            <person name="Partha R."/>
            <person name="Spudich J.L."/>
            <person name="Isaacson T."/>
            <person name="Hirschberg J."/>
            <person name="Wagner M."/>
            <person name="Beja O."/>
        </authorList>
    </citation>
    <scope>NUCLEOTIDE SEQUENCE</scope>
</reference>
<name>Q4PJG0_9BACT</name>
<dbReference type="EMBL" id="DQ088847">
    <property type="protein sequence ID" value="AAY82817.1"/>
    <property type="molecule type" value="Genomic_DNA"/>
</dbReference>
<dbReference type="PANTHER" id="PTHR43687:SF4">
    <property type="entry name" value="BLR5484 PROTEIN"/>
    <property type="match status" value="1"/>
</dbReference>
<feature type="domain" description="4Fe-4S ferredoxin-type" evidence="5">
    <location>
        <begin position="521"/>
        <end position="550"/>
    </location>
</feature>
<keyword evidence="4" id="KW-0411">Iron-sulfur</keyword>
<feature type="domain" description="4Fe-4S ferredoxin-type" evidence="5">
    <location>
        <begin position="552"/>
        <end position="581"/>
    </location>
</feature>
<dbReference type="Gene3D" id="3.30.70.20">
    <property type="match status" value="2"/>
</dbReference>
<organism evidence="6">
    <name type="scientific">uncultured bacterium MedeBAC46A06</name>
    <dbReference type="NCBI Taxonomy" id="332275"/>
    <lineage>
        <taxon>Bacteria</taxon>
        <taxon>environmental samples</taxon>
    </lineage>
</organism>
<keyword evidence="1" id="KW-0004">4Fe-4S</keyword>